<sequence>MSKSRREAVNARDEAIERIGRATRWIGGAAAAGALVAAAGFAHLIPTQLPHLNVGDSTSSSSSGSSGTTDGTGTSGGGAGQSQTGTSSGSGNSSSANGSGLQPPNNAPAGGSGQSQVTSGGS</sequence>
<feature type="transmembrane region" description="Helical" evidence="2">
    <location>
        <begin position="25"/>
        <end position="45"/>
    </location>
</feature>
<evidence type="ECO:0000256" key="2">
    <source>
        <dbReference type="SAM" id="Phobius"/>
    </source>
</evidence>
<gene>
    <name evidence="3" type="ORF">KGA66_24420</name>
</gene>
<evidence type="ECO:0000313" key="4">
    <source>
        <dbReference type="Proteomes" id="UP000677913"/>
    </source>
</evidence>
<reference evidence="3" key="1">
    <citation type="submission" date="2021-04" db="EMBL/GenBank/DDBJ databases">
        <title>Genome based classification of Actinospica acidithermotolerans sp. nov., an actinobacterium isolated from an Indonesian hot spring.</title>
        <authorList>
            <person name="Kusuma A.B."/>
            <person name="Putra K.E."/>
            <person name="Nafisah S."/>
            <person name="Loh J."/>
            <person name="Nouioui I."/>
            <person name="Goodfellow M."/>
        </authorList>
    </citation>
    <scope>NUCLEOTIDE SEQUENCE</scope>
    <source>
        <strain evidence="3">DSM 45618</strain>
    </source>
</reference>
<accession>A0A8J7WUH9</accession>
<dbReference type="RefSeq" id="WP_211471062.1">
    <property type="nucleotide sequence ID" value="NZ_JAGSXH010000130.1"/>
</dbReference>
<comment type="caution">
    <text evidence="3">The sequence shown here is derived from an EMBL/GenBank/DDBJ whole genome shotgun (WGS) entry which is preliminary data.</text>
</comment>
<dbReference type="AlphaFoldDB" id="A0A8J7WUH9"/>
<feature type="compositionally biased region" description="Low complexity" evidence="1">
    <location>
        <begin position="55"/>
        <end position="72"/>
    </location>
</feature>
<evidence type="ECO:0000256" key="1">
    <source>
        <dbReference type="SAM" id="MobiDB-lite"/>
    </source>
</evidence>
<keyword evidence="2" id="KW-0472">Membrane</keyword>
<dbReference type="EMBL" id="JAGSXH010000130">
    <property type="protein sequence ID" value="MBS2966212.1"/>
    <property type="molecule type" value="Genomic_DNA"/>
</dbReference>
<keyword evidence="2" id="KW-0812">Transmembrane</keyword>
<keyword evidence="4" id="KW-1185">Reference proteome</keyword>
<feature type="compositionally biased region" description="Low complexity" evidence="1">
    <location>
        <begin position="81"/>
        <end position="100"/>
    </location>
</feature>
<evidence type="ECO:0000313" key="3">
    <source>
        <dbReference type="EMBL" id="MBS2966212.1"/>
    </source>
</evidence>
<proteinExistence type="predicted"/>
<organism evidence="3 4">
    <name type="scientific">Actinocrinis puniceicyclus</name>
    <dbReference type="NCBI Taxonomy" id="977794"/>
    <lineage>
        <taxon>Bacteria</taxon>
        <taxon>Bacillati</taxon>
        <taxon>Actinomycetota</taxon>
        <taxon>Actinomycetes</taxon>
        <taxon>Catenulisporales</taxon>
        <taxon>Actinospicaceae</taxon>
        <taxon>Actinocrinis</taxon>
    </lineage>
</organism>
<feature type="region of interest" description="Disordered" evidence="1">
    <location>
        <begin position="50"/>
        <end position="122"/>
    </location>
</feature>
<protein>
    <submittedName>
        <fullName evidence="3">Uncharacterized protein</fullName>
    </submittedName>
</protein>
<dbReference type="Proteomes" id="UP000677913">
    <property type="component" value="Unassembled WGS sequence"/>
</dbReference>
<name>A0A8J7WUH9_9ACTN</name>
<keyword evidence="2" id="KW-1133">Transmembrane helix</keyword>